<keyword evidence="3" id="KW-0378">Hydrolase</keyword>
<keyword evidence="4" id="KW-0269">Exonuclease</keyword>
<dbReference type="SMART" id="SM00479">
    <property type="entry name" value="EXOIII"/>
    <property type="match status" value="1"/>
</dbReference>
<feature type="compositionally biased region" description="Polar residues" evidence="6">
    <location>
        <begin position="85"/>
        <end position="113"/>
    </location>
</feature>
<evidence type="ECO:0000256" key="4">
    <source>
        <dbReference type="ARBA" id="ARBA00022839"/>
    </source>
</evidence>
<dbReference type="InterPro" id="IPR047021">
    <property type="entry name" value="REXO1/3/4-like"/>
</dbReference>
<dbReference type="InterPro" id="IPR012337">
    <property type="entry name" value="RNaseH-like_sf"/>
</dbReference>
<evidence type="ECO:0000256" key="5">
    <source>
        <dbReference type="ARBA" id="ARBA00023242"/>
    </source>
</evidence>
<name>A0A8T2P0M3_9TELE</name>
<evidence type="ECO:0000313" key="9">
    <source>
        <dbReference type="Proteomes" id="UP000824540"/>
    </source>
</evidence>
<dbReference type="EMBL" id="JAFBMS010000018">
    <property type="protein sequence ID" value="KAG9345296.1"/>
    <property type="molecule type" value="Genomic_DNA"/>
</dbReference>
<accession>A0A8T2P0M3</accession>
<dbReference type="PANTHER" id="PTHR12801:SF78">
    <property type="entry name" value="INTERFERON-STIMULATED 20 KDA EXONUCLEASE-LIKE 2"/>
    <property type="match status" value="1"/>
</dbReference>
<dbReference type="InterPro" id="IPR036397">
    <property type="entry name" value="RNaseH_sf"/>
</dbReference>
<dbReference type="GO" id="GO:0003676">
    <property type="term" value="F:nucleic acid binding"/>
    <property type="evidence" value="ECO:0007669"/>
    <property type="project" value="InterPro"/>
</dbReference>
<reference evidence="8" key="1">
    <citation type="thesis" date="2021" institute="BYU ScholarsArchive" country="Provo, UT, USA">
        <title>Applications of and Algorithms for Genome Assembly and Genomic Analyses with an Emphasis on Marine Teleosts.</title>
        <authorList>
            <person name="Pickett B.D."/>
        </authorList>
    </citation>
    <scope>NUCLEOTIDE SEQUENCE</scope>
    <source>
        <strain evidence="8">HI-2016</strain>
    </source>
</reference>
<dbReference type="Gene3D" id="3.30.420.10">
    <property type="entry name" value="Ribonuclease H-like superfamily/Ribonuclease H"/>
    <property type="match status" value="1"/>
</dbReference>
<dbReference type="GO" id="GO:0005730">
    <property type="term" value="C:nucleolus"/>
    <property type="evidence" value="ECO:0007669"/>
    <property type="project" value="UniProtKB-ARBA"/>
</dbReference>
<protein>
    <recommendedName>
        <fullName evidence="7">Exonuclease domain-containing protein</fullName>
    </recommendedName>
</protein>
<dbReference type="GO" id="GO:0000175">
    <property type="term" value="F:3'-5'-RNA exonuclease activity"/>
    <property type="evidence" value="ECO:0007669"/>
    <property type="project" value="InterPro"/>
</dbReference>
<dbReference type="Proteomes" id="UP000824540">
    <property type="component" value="Unassembled WGS sequence"/>
</dbReference>
<evidence type="ECO:0000259" key="7">
    <source>
        <dbReference type="SMART" id="SM00479"/>
    </source>
</evidence>
<feature type="compositionally biased region" description="Low complexity" evidence="6">
    <location>
        <begin position="62"/>
        <end position="74"/>
    </location>
</feature>
<dbReference type="PANTHER" id="PTHR12801">
    <property type="entry name" value="RNA EXONUCLEASE REXO1 / RECO3 FAMILY MEMBER-RELATED"/>
    <property type="match status" value="1"/>
</dbReference>
<dbReference type="InterPro" id="IPR013520">
    <property type="entry name" value="Ribonucl_H"/>
</dbReference>
<proteinExistence type="predicted"/>
<keyword evidence="2" id="KW-0540">Nuclease</keyword>
<feature type="domain" description="Exonuclease" evidence="7">
    <location>
        <begin position="171"/>
        <end position="337"/>
    </location>
</feature>
<dbReference type="FunFam" id="3.30.420.10:FF:000007">
    <property type="entry name" value="Interferon-stimulated exonuclease gene 20"/>
    <property type="match status" value="1"/>
</dbReference>
<dbReference type="Pfam" id="PF00929">
    <property type="entry name" value="RNase_T"/>
    <property type="match status" value="1"/>
</dbReference>
<keyword evidence="9" id="KW-1185">Reference proteome</keyword>
<feature type="region of interest" description="Disordered" evidence="6">
    <location>
        <begin position="1"/>
        <end position="121"/>
    </location>
</feature>
<evidence type="ECO:0000256" key="1">
    <source>
        <dbReference type="ARBA" id="ARBA00004123"/>
    </source>
</evidence>
<dbReference type="SUPFAM" id="SSF53098">
    <property type="entry name" value="Ribonuclease H-like"/>
    <property type="match status" value="1"/>
</dbReference>
<dbReference type="OrthoDB" id="16516at2759"/>
<sequence>MSGLMLNLDLSCKGEPSFGGKRKKSAGKSKHKRFVKRRRFLERKGLLHDKQNRHKKIQGSRPPQNQGPQPWQNGVKRKFMPSHAPPNSSIPKFTPSQSQPNPQLSKNRTTSITGPLKTFPKLTASKRHLGSTATSSQSSSASASATFPCLAPGSALPKVLGGPSPFGNPMKYLALDCEMVGTGPKGQLSELARCSIVSYNGDVVYDKYIMPTRPVTDYRTRWSGIRRQHLCNATPFVQAKKEIVKILAGKVVVGHAVHNDFKALSYSHPALLTRDTSHIPLLNKKAGLPEAQPVSLKRLMKALFNRDIQVGNKGHSSVEDAKATMELYKTVEVEWERNLAFKPERR</sequence>
<comment type="subcellular location">
    <subcellularLocation>
        <location evidence="1">Nucleus</location>
    </subcellularLocation>
</comment>
<dbReference type="InterPro" id="IPR037433">
    <property type="entry name" value="ISG20_DEDDh"/>
</dbReference>
<keyword evidence="5" id="KW-0539">Nucleus</keyword>
<dbReference type="CDD" id="cd06149">
    <property type="entry name" value="ISG20"/>
    <property type="match status" value="1"/>
</dbReference>
<evidence type="ECO:0000256" key="6">
    <source>
        <dbReference type="SAM" id="MobiDB-lite"/>
    </source>
</evidence>
<organism evidence="8 9">
    <name type="scientific">Albula glossodonta</name>
    <name type="common">roundjaw bonefish</name>
    <dbReference type="NCBI Taxonomy" id="121402"/>
    <lineage>
        <taxon>Eukaryota</taxon>
        <taxon>Metazoa</taxon>
        <taxon>Chordata</taxon>
        <taxon>Craniata</taxon>
        <taxon>Vertebrata</taxon>
        <taxon>Euteleostomi</taxon>
        <taxon>Actinopterygii</taxon>
        <taxon>Neopterygii</taxon>
        <taxon>Teleostei</taxon>
        <taxon>Albuliformes</taxon>
        <taxon>Albulidae</taxon>
        <taxon>Albula</taxon>
    </lineage>
</organism>
<comment type="caution">
    <text evidence="8">The sequence shown here is derived from an EMBL/GenBank/DDBJ whole genome shotgun (WGS) entry which is preliminary data.</text>
</comment>
<evidence type="ECO:0000313" key="8">
    <source>
        <dbReference type="EMBL" id="KAG9345296.1"/>
    </source>
</evidence>
<feature type="compositionally biased region" description="Basic residues" evidence="6">
    <location>
        <begin position="20"/>
        <end position="41"/>
    </location>
</feature>
<gene>
    <name evidence="8" type="ORF">JZ751_009842</name>
</gene>
<evidence type="ECO:0000256" key="2">
    <source>
        <dbReference type="ARBA" id="ARBA00022722"/>
    </source>
</evidence>
<dbReference type="AlphaFoldDB" id="A0A8T2P0M3"/>
<evidence type="ECO:0000256" key="3">
    <source>
        <dbReference type="ARBA" id="ARBA00022801"/>
    </source>
</evidence>